<dbReference type="AlphaFoldDB" id="I1XEU2"/>
<dbReference type="HOGENOM" id="CLU_1101844_0_0_6"/>
<keyword evidence="4" id="KW-1185">Reference proteome</keyword>
<dbReference type="Proteomes" id="UP000009144">
    <property type="component" value="Chromosome"/>
</dbReference>
<sequence length="252" mass="28091">MAVLFKKPFVFLLIAPETDNILLSLQQQVIAANNLYLGCSIEATSFCTDKFQCSEQLLNKGIATPVTFSAADGLLDQCLLDQPYVVKPQDGAGCLDTLKFDSIQQTRQYLISLPKKARDKLIVQPYLDGPALSVSLYVEQNNIELLSINQQLIEQQAQQFVFHGCQVNTIVTKKFTDQQATQLANLIDRAIAGLSGYVGIDFILTKQGPVVVDINPRLTTAYVNLATNKQRNPALPLWQHLQRLQQQEAYYA</sequence>
<dbReference type="GO" id="GO:0008716">
    <property type="term" value="F:D-alanine-D-alanine ligase activity"/>
    <property type="evidence" value="ECO:0007669"/>
    <property type="project" value="TreeGrafter"/>
</dbReference>
<proteinExistence type="predicted"/>
<dbReference type="KEGG" id="mej:Q7A_50"/>
<dbReference type="InterPro" id="IPR040803">
    <property type="entry name" value="MfnD_preATP-grasp"/>
</dbReference>
<organism evidence="3 4">
    <name type="scientific">Methylophaga nitratireducenticrescens</name>
    <dbReference type="NCBI Taxonomy" id="754476"/>
    <lineage>
        <taxon>Bacteria</taxon>
        <taxon>Pseudomonadati</taxon>
        <taxon>Pseudomonadota</taxon>
        <taxon>Gammaproteobacteria</taxon>
        <taxon>Thiotrichales</taxon>
        <taxon>Piscirickettsiaceae</taxon>
        <taxon>Methylophaga</taxon>
    </lineage>
</organism>
<accession>I1XEU2</accession>
<evidence type="ECO:0000256" key="1">
    <source>
        <dbReference type="PROSITE-ProRule" id="PRU00409"/>
    </source>
</evidence>
<evidence type="ECO:0000259" key="2">
    <source>
        <dbReference type="PROSITE" id="PS50975"/>
    </source>
</evidence>
<gene>
    <name evidence="3" type="ordered locus">Q7A_50</name>
</gene>
<dbReference type="PANTHER" id="PTHR23132">
    <property type="entry name" value="D-ALANINE--D-ALANINE LIGASE"/>
    <property type="match status" value="1"/>
</dbReference>
<dbReference type="PANTHER" id="PTHR23132:SF23">
    <property type="entry name" value="D-ALANINE--D-ALANINE LIGASE B"/>
    <property type="match status" value="1"/>
</dbReference>
<dbReference type="Pfam" id="PF02655">
    <property type="entry name" value="ATP-grasp_3"/>
    <property type="match status" value="1"/>
</dbReference>
<dbReference type="EMBL" id="CP003390">
    <property type="protein sequence ID" value="AFI82911.1"/>
    <property type="molecule type" value="Genomic_DNA"/>
</dbReference>
<dbReference type="GO" id="GO:0005524">
    <property type="term" value="F:ATP binding"/>
    <property type="evidence" value="ECO:0007669"/>
    <property type="project" value="UniProtKB-UniRule"/>
</dbReference>
<dbReference type="Gene3D" id="2.30.36.100">
    <property type="match status" value="1"/>
</dbReference>
<dbReference type="PATRIC" id="fig|754476.3.peg.49"/>
<reference evidence="3 4" key="1">
    <citation type="journal article" date="2012" name="J. Bacteriol.">
        <title>Complete genome sequences of Methylophaga sp. strain JAM1 and Methylophaga sp. strain JAM7.</title>
        <authorList>
            <person name="Villeneuve C."/>
            <person name="Martineau C."/>
            <person name="Mauffrey F."/>
            <person name="Villemur R."/>
        </authorList>
    </citation>
    <scope>NUCLEOTIDE SEQUENCE [LARGE SCALE GENOMIC DNA]</scope>
    <source>
        <strain evidence="3 4">JAM1</strain>
    </source>
</reference>
<reference evidence="3 4" key="2">
    <citation type="journal article" date="2013" name="Int. J. Syst. Evol. Microbiol.">
        <title>Methylophaga nitratireducenticrescens sp. nov. and Methylophaga frappieri sp. nov., isolated from the biofilm of the methanol-fed denitrification system treating the seawater at the Montreal Biodome.</title>
        <authorList>
            <person name="Villeneuve C."/>
            <person name="Martineau C."/>
            <person name="Mauffrey F."/>
            <person name="Villemur R."/>
        </authorList>
    </citation>
    <scope>NUCLEOTIDE SEQUENCE [LARGE SCALE GENOMIC DNA]</scope>
    <source>
        <strain evidence="3 4">JAM1</strain>
    </source>
</reference>
<evidence type="ECO:0000313" key="4">
    <source>
        <dbReference type="Proteomes" id="UP000009144"/>
    </source>
</evidence>
<dbReference type="InterPro" id="IPR003806">
    <property type="entry name" value="ATP-grasp_PylC-type"/>
</dbReference>
<feature type="domain" description="ATP-grasp" evidence="2">
    <location>
        <begin position="54"/>
        <end position="246"/>
    </location>
</feature>
<dbReference type="eggNOG" id="COG1821">
    <property type="taxonomic scope" value="Bacteria"/>
</dbReference>
<protein>
    <submittedName>
        <fullName evidence="3">ATP-utilizing enzyme</fullName>
    </submittedName>
</protein>
<dbReference type="GO" id="GO:0046872">
    <property type="term" value="F:metal ion binding"/>
    <property type="evidence" value="ECO:0007669"/>
    <property type="project" value="InterPro"/>
</dbReference>
<dbReference type="Gene3D" id="3.30.470.20">
    <property type="entry name" value="ATP-grasp fold, B domain"/>
    <property type="match status" value="1"/>
</dbReference>
<dbReference type="InterPro" id="IPR011761">
    <property type="entry name" value="ATP-grasp"/>
</dbReference>
<dbReference type="SUPFAM" id="SSF56059">
    <property type="entry name" value="Glutathione synthetase ATP-binding domain-like"/>
    <property type="match status" value="1"/>
</dbReference>
<dbReference type="STRING" id="754476.Q7A_50"/>
<keyword evidence="1" id="KW-0547">Nucleotide-binding</keyword>
<keyword evidence="1" id="KW-0067">ATP-binding</keyword>
<evidence type="ECO:0000313" key="3">
    <source>
        <dbReference type="EMBL" id="AFI82911.1"/>
    </source>
</evidence>
<dbReference type="Pfam" id="PF18301">
    <property type="entry name" value="preATP-grasp_3"/>
    <property type="match status" value="1"/>
</dbReference>
<dbReference type="PROSITE" id="PS50975">
    <property type="entry name" value="ATP_GRASP"/>
    <property type="match status" value="1"/>
</dbReference>
<name>I1XEU2_METNJ</name>